<dbReference type="KEGG" id="clw:CLAC_10425"/>
<dbReference type="PATRIC" id="fig|1408189.4.peg.2092"/>
<dbReference type="OrthoDB" id="9937464at2"/>
<evidence type="ECO:0000313" key="1">
    <source>
        <dbReference type="EMBL" id="ALA68689.1"/>
    </source>
</evidence>
<name>A0A0K2H3S4_9CORY</name>
<keyword evidence="2" id="KW-1185">Reference proteome</keyword>
<accession>A0A0K2H3S4</accession>
<organism evidence="1 2">
    <name type="scientific">Corynebacterium lactis RW2-5</name>
    <dbReference type="NCBI Taxonomy" id="1408189"/>
    <lineage>
        <taxon>Bacteria</taxon>
        <taxon>Bacillati</taxon>
        <taxon>Actinomycetota</taxon>
        <taxon>Actinomycetes</taxon>
        <taxon>Mycobacteriales</taxon>
        <taxon>Corynebacteriaceae</taxon>
        <taxon>Corynebacterium</taxon>
    </lineage>
</organism>
<sequence length="83" mass="8963">MFEAGDRLDLSGIFDEEGITLKNTGVKHLGEYRFSIQLSFEGTPGSIAGAVDISTSGDIMAIELVGIDQAIAYFMSRSDNEKD</sequence>
<evidence type="ECO:0000313" key="2">
    <source>
        <dbReference type="Proteomes" id="UP000058446"/>
    </source>
</evidence>
<proteinExistence type="predicted"/>
<dbReference type="RefSeq" id="WP_053412823.1">
    <property type="nucleotide sequence ID" value="NZ_CP006841.1"/>
</dbReference>
<dbReference type="AlphaFoldDB" id="A0A0K2H3S4"/>
<dbReference type="Proteomes" id="UP000058446">
    <property type="component" value="Chromosome"/>
</dbReference>
<protein>
    <submittedName>
        <fullName evidence="1">Uncharacterized protein</fullName>
    </submittedName>
</protein>
<gene>
    <name evidence="1" type="ORF">CLAC_10425</name>
</gene>
<reference evidence="1 2" key="1">
    <citation type="submission" date="2013-10" db="EMBL/GenBank/DDBJ databases">
        <title>Complete genome sequence of Corynebacterium lactis DSM 45799(T), isolated from raw cow milk.</title>
        <authorList>
            <person name="Ruckert C."/>
            <person name="Albersmeier A."/>
            <person name="Lipski A."/>
            <person name="Kalinowski J."/>
        </authorList>
    </citation>
    <scope>NUCLEOTIDE SEQUENCE [LARGE SCALE GENOMIC DNA]</scope>
    <source>
        <strain evidence="1 2">RW2-5</strain>
    </source>
</reference>
<dbReference type="EMBL" id="CP006841">
    <property type="protein sequence ID" value="ALA68689.1"/>
    <property type="molecule type" value="Genomic_DNA"/>
</dbReference>